<feature type="transmembrane region" description="Helical" evidence="1">
    <location>
        <begin position="81"/>
        <end position="102"/>
    </location>
</feature>
<keyword evidence="1" id="KW-0472">Membrane</keyword>
<accession>A0A5P6VR37</accession>
<proteinExistence type="predicted"/>
<keyword evidence="1" id="KW-1133">Transmembrane helix</keyword>
<evidence type="ECO:0000313" key="2">
    <source>
        <dbReference type="EMBL" id="QFJ54818.1"/>
    </source>
</evidence>
<feature type="transmembrane region" description="Helical" evidence="1">
    <location>
        <begin position="12"/>
        <end position="36"/>
    </location>
</feature>
<dbReference type="InterPro" id="IPR012427">
    <property type="entry name" value="DUF1622"/>
</dbReference>
<protein>
    <submittedName>
        <fullName evidence="2">DUF1622 domain-containing protein</fullName>
    </submittedName>
</protein>
<name>A0A5P6VR37_PSEXY</name>
<dbReference type="AlphaFoldDB" id="A0A5P6VR37"/>
<dbReference type="KEGG" id="pxv:FXF36_08110"/>
<evidence type="ECO:0000256" key="1">
    <source>
        <dbReference type="SAM" id="Phobius"/>
    </source>
</evidence>
<dbReference type="EMBL" id="CP043028">
    <property type="protein sequence ID" value="QFJ54818.1"/>
    <property type="molecule type" value="Genomic_DNA"/>
</dbReference>
<sequence>MEALYQNAENILYYVVGLATLLLESFGICVLVYTAVKSFILWIKKENSIRLELAQGIAIALEFKLGGEVLRTVVVREWSELGILGAIILLRAALTFLIHWEIKNEQQALESK</sequence>
<reference evidence="3" key="1">
    <citation type="submission" date="2019-08" db="EMBL/GenBank/DDBJ databases">
        <title>Complete Genome Sequence of the Polysaccharide-Degrading Rumen Bacterium Pseudobutyrivibrio xylanivorans MA3014.</title>
        <authorList>
            <person name="Palevich N."/>
            <person name="Maclean P.H."/>
            <person name="Kelly W.J."/>
            <person name="Leahy S.C."/>
            <person name="Rakonjac J."/>
            <person name="Attwood G.T."/>
        </authorList>
    </citation>
    <scope>NUCLEOTIDE SEQUENCE [LARGE SCALE GENOMIC DNA]</scope>
    <source>
        <strain evidence="3">MA3014</strain>
    </source>
</reference>
<dbReference type="RefSeq" id="WP_151623279.1">
    <property type="nucleotide sequence ID" value="NZ_CP043028.1"/>
</dbReference>
<gene>
    <name evidence="2" type="ORF">FXF36_08110</name>
</gene>
<dbReference type="PANTHER" id="PTHR38468:SF1">
    <property type="entry name" value="SLL0939 PROTEIN"/>
    <property type="match status" value="1"/>
</dbReference>
<dbReference type="Pfam" id="PF07784">
    <property type="entry name" value="DUF1622"/>
    <property type="match status" value="1"/>
</dbReference>
<evidence type="ECO:0000313" key="3">
    <source>
        <dbReference type="Proteomes" id="UP000327030"/>
    </source>
</evidence>
<organism evidence="2 3">
    <name type="scientific">Pseudobutyrivibrio xylanivorans</name>
    <dbReference type="NCBI Taxonomy" id="185007"/>
    <lineage>
        <taxon>Bacteria</taxon>
        <taxon>Bacillati</taxon>
        <taxon>Bacillota</taxon>
        <taxon>Clostridia</taxon>
        <taxon>Lachnospirales</taxon>
        <taxon>Lachnospiraceae</taxon>
        <taxon>Pseudobutyrivibrio</taxon>
    </lineage>
</organism>
<dbReference type="Proteomes" id="UP000327030">
    <property type="component" value="Chromosome 1"/>
</dbReference>
<dbReference type="PANTHER" id="PTHR38468">
    <property type="entry name" value="SLL0939 PROTEIN"/>
    <property type="match status" value="1"/>
</dbReference>
<dbReference type="OrthoDB" id="1654752at2"/>
<keyword evidence="1" id="KW-0812">Transmembrane</keyword>